<reference evidence="1 2" key="1">
    <citation type="submission" date="2024-12" db="EMBL/GenBank/DDBJ databases">
        <title>The unique morphological basis and parallel evolutionary history of personate flowers in Penstemon.</title>
        <authorList>
            <person name="Depatie T.H."/>
            <person name="Wessinger C.A."/>
        </authorList>
    </citation>
    <scope>NUCLEOTIDE SEQUENCE [LARGE SCALE GENOMIC DNA]</scope>
    <source>
        <strain evidence="1">WTNN_2</strain>
        <tissue evidence="1">Leaf</tissue>
    </source>
</reference>
<dbReference type="Proteomes" id="UP001634393">
    <property type="component" value="Unassembled WGS sequence"/>
</dbReference>
<sequence>MRLQFSCVISLICKAGLPVRMIRSIPPGKSGSWTISRCDDDSGYYAMQAFGYITGENKFLIFSTV</sequence>
<dbReference type="EMBL" id="JBJXBP010000007">
    <property type="protein sequence ID" value="KAL3819285.1"/>
    <property type="molecule type" value="Genomic_DNA"/>
</dbReference>
<comment type="caution">
    <text evidence="1">The sequence shown here is derived from an EMBL/GenBank/DDBJ whole genome shotgun (WGS) entry which is preliminary data.</text>
</comment>
<protein>
    <submittedName>
        <fullName evidence="1">Uncharacterized protein</fullName>
    </submittedName>
</protein>
<evidence type="ECO:0000313" key="2">
    <source>
        <dbReference type="Proteomes" id="UP001634393"/>
    </source>
</evidence>
<accession>A0ABD3S464</accession>
<organism evidence="1 2">
    <name type="scientific">Penstemon smallii</name>
    <dbReference type="NCBI Taxonomy" id="265156"/>
    <lineage>
        <taxon>Eukaryota</taxon>
        <taxon>Viridiplantae</taxon>
        <taxon>Streptophyta</taxon>
        <taxon>Embryophyta</taxon>
        <taxon>Tracheophyta</taxon>
        <taxon>Spermatophyta</taxon>
        <taxon>Magnoliopsida</taxon>
        <taxon>eudicotyledons</taxon>
        <taxon>Gunneridae</taxon>
        <taxon>Pentapetalae</taxon>
        <taxon>asterids</taxon>
        <taxon>lamiids</taxon>
        <taxon>Lamiales</taxon>
        <taxon>Plantaginaceae</taxon>
        <taxon>Cheloneae</taxon>
        <taxon>Penstemon</taxon>
    </lineage>
</organism>
<evidence type="ECO:0000313" key="1">
    <source>
        <dbReference type="EMBL" id="KAL3819285.1"/>
    </source>
</evidence>
<name>A0ABD3S464_9LAMI</name>
<gene>
    <name evidence="1" type="ORF">ACJIZ3_005190</name>
</gene>
<dbReference type="AlphaFoldDB" id="A0ABD3S464"/>
<keyword evidence="2" id="KW-1185">Reference proteome</keyword>
<proteinExistence type="predicted"/>